<dbReference type="EMBL" id="WRPM01000023">
    <property type="protein sequence ID" value="MVT25379.1"/>
    <property type="molecule type" value="Genomic_DNA"/>
</dbReference>
<gene>
    <name evidence="2" type="ORF">GNZ21_03220</name>
</gene>
<evidence type="ECO:0000313" key="2">
    <source>
        <dbReference type="EMBL" id="MVT25379.1"/>
    </source>
</evidence>
<dbReference type="RefSeq" id="WP_157321281.1">
    <property type="nucleotide sequence ID" value="NZ_BMFX01000005.1"/>
</dbReference>
<dbReference type="AlphaFoldDB" id="A0A7K1UG10"/>
<evidence type="ECO:0000313" key="3">
    <source>
        <dbReference type="Proteomes" id="UP000460157"/>
    </source>
</evidence>
<dbReference type="Proteomes" id="UP000460157">
    <property type="component" value="Unassembled WGS sequence"/>
</dbReference>
<name>A0A7K1UG10_9MICC</name>
<dbReference type="Gene3D" id="3.30.559.30">
    <property type="entry name" value="Nonribosomal peptide synthetase, condensation domain"/>
    <property type="match status" value="1"/>
</dbReference>
<evidence type="ECO:0000256" key="1">
    <source>
        <dbReference type="SAM" id="MobiDB-lite"/>
    </source>
</evidence>
<organism evidence="2 3">
    <name type="scientific">Nesterenkonia alkaliphila</name>
    <dbReference type="NCBI Taxonomy" id="1463631"/>
    <lineage>
        <taxon>Bacteria</taxon>
        <taxon>Bacillati</taxon>
        <taxon>Actinomycetota</taxon>
        <taxon>Actinomycetes</taxon>
        <taxon>Micrococcales</taxon>
        <taxon>Micrococcaceae</taxon>
        <taxon>Nesterenkonia</taxon>
    </lineage>
</organism>
<feature type="region of interest" description="Disordered" evidence="1">
    <location>
        <begin position="89"/>
        <end position="114"/>
    </location>
</feature>
<comment type="caution">
    <text evidence="2">The sequence shown here is derived from an EMBL/GenBank/DDBJ whole genome shotgun (WGS) entry which is preliminary data.</text>
</comment>
<dbReference type="OrthoDB" id="9789603at2"/>
<keyword evidence="3" id="KW-1185">Reference proteome</keyword>
<proteinExistence type="predicted"/>
<dbReference type="InterPro" id="IPR023213">
    <property type="entry name" value="CAT-like_dom_sf"/>
</dbReference>
<accession>A0A7K1UG10</accession>
<dbReference type="Gene3D" id="3.30.559.10">
    <property type="entry name" value="Chloramphenicol acetyltransferase-like domain"/>
    <property type="match status" value="1"/>
</dbReference>
<sequence>MRLTNVSQMQVQPGRLLTYSVTARAAEPPERLPLSFDQDRHVGLGSRPGSWMAVAFHLPVQAERETIAQAWLHVISRHGTLRTVFTKKQNDAAAPPAATPERDQQAGDQHCGGPQTDLQLSSVQIEPGTWEELTGQSPEAIRAILRAHFDAVCQSFNAPSHRLCLIEDPASARPAQVIIGSDHAHVDAWSLLVLARDLAHCVADLLEGHPPGVDLPPAESFASHSRHLANRPAPPPEVVARWREILEAGGGAMPTFPLDLGDISQPVEERVEIRDVFDAEELAAVEAHAKEHSVRLIAVAVSVMTRLAGELSGEPFRAVFPVHSRDDQRWYNSVGWFITNSALENDDAGYQSSYAAVKEAIRLGSYPLAPIMRTYGGMPQVPGMFAMSWLDHRKLPVNVAQDLNPQHVSAVIHTDGVMIWFVINETGLHLRCRYPDTRQARRSMRTWLAGLVYGLRAPLEQLALREIKGTAR</sequence>
<dbReference type="SUPFAM" id="SSF52777">
    <property type="entry name" value="CoA-dependent acyltransferases"/>
    <property type="match status" value="2"/>
</dbReference>
<reference evidence="2 3" key="1">
    <citation type="submission" date="2019-12" db="EMBL/GenBank/DDBJ databases">
        <title>Nesterenkonia muleiensis sp. nov., a novel actinobacterium isolated from sap of Populus euphratica.</title>
        <authorList>
            <person name="Wang R."/>
        </authorList>
    </citation>
    <scope>NUCLEOTIDE SEQUENCE [LARGE SCALE GENOMIC DNA]</scope>
    <source>
        <strain evidence="2 3">F10</strain>
    </source>
</reference>
<protein>
    <submittedName>
        <fullName evidence="2">Peptide synthetase</fullName>
    </submittedName>
</protein>